<dbReference type="Proteomes" id="UP000614287">
    <property type="component" value="Unassembled WGS sequence"/>
</dbReference>
<dbReference type="RefSeq" id="WP_189493764.1">
    <property type="nucleotide sequence ID" value="NZ_BMZG01000012.1"/>
</dbReference>
<reference evidence="1" key="2">
    <citation type="submission" date="2020-09" db="EMBL/GenBank/DDBJ databases">
        <authorList>
            <person name="Sun Q."/>
            <person name="Kim S."/>
        </authorList>
    </citation>
    <scope>NUCLEOTIDE SEQUENCE</scope>
    <source>
        <strain evidence="1">KCTC 32501</strain>
    </source>
</reference>
<sequence>MNKIPATIHSWDGKICRVSIDGYTDGANVQPQAEVCFPLGDKPAHTDFRLLKGDAVWVEFNNGNPNEPFVVGFRNKNTGTAKGYRRLHHDNIEMAADAQFNIAAAQTKITAPTTIIGDLIVQGNIRSTGNMKADGTMTDSDGNNGA</sequence>
<proteinExistence type="predicted"/>
<accession>A0A8J3CIW5</accession>
<dbReference type="AlphaFoldDB" id="A0A8J3CIW5"/>
<keyword evidence="2" id="KW-1185">Reference proteome</keyword>
<comment type="caution">
    <text evidence="1">The sequence shown here is derived from an EMBL/GenBank/DDBJ whole genome shotgun (WGS) entry which is preliminary data.</text>
</comment>
<dbReference type="EMBL" id="BMZG01000012">
    <property type="protein sequence ID" value="GHA78421.1"/>
    <property type="molecule type" value="Genomic_DNA"/>
</dbReference>
<dbReference type="SUPFAM" id="SSF69255">
    <property type="entry name" value="gp5 N-terminal domain-like"/>
    <property type="match status" value="1"/>
</dbReference>
<protein>
    <submittedName>
        <fullName evidence="1">Uncharacterized protein</fullName>
    </submittedName>
</protein>
<name>A0A8J3CIW5_9BURK</name>
<gene>
    <name evidence="1" type="ORF">GCM10009007_19300</name>
</gene>
<organism evidence="1 2">
    <name type="scientific">Formosimonas limnophila</name>
    <dbReference type="NCBI Taxonomy" id="1384487"/>
    <lineage>
        <taxon>Bacteria</taxon>
        <taxon>Pseudomonadati</taxon>
        <taxon>Pseudomonadota</taxon>
        <taxon>Betaproteobacteria</taxon>
        <taxon>Burkholderiales</taxon>
        <taxon>Burkholderiaceae</taxon>
        <taxon>Formosimonas</taxon>
    </lineage>
</organism>
<evidence type="ECO:0000313" key="1">
    <source>
        <dbReference type="EMBL" id="GHA78421.1"/>
    </source>
</evidence>
<evidence type="ECO:0000313" key="2">
    <source>
        <dbReference type="Proteomes" id="UP000614287"/>
    </source>
</evidence>
<reference evidence="1" key="1">
    <citation type="journal article" date="2014" name="Int. J. Syst. Evol. Microbiol.">
        <title>Complete genome sequence of Corynebacterium casei LMG S-19264T (=DSM 44701T), isolated from a smear-ripened cheese.</title>
        <authorList>
            <consortium name="US DOE Joint Genome Institute (JGI-PGF)"/>
            <person name="Walter F."/>
            <person name="Albersmeier A."/>
            <person name="Kalinowski J."/>
            <person name="Ruckert C."/>
        </authorList>
    </citation>
    <scope>NUCLEOTIDE SEQUENCE</scope>
    <source>
        <strain evidence="1">KCTC 32501</strain>
    </source>
</reference>